<evidence type="ECO:0000313" key="2">
    <source>
        <dbReference type="Proteomes" id="UP000239203"/>
    </source>
</evidence>
<dbReference type="RefSeq" id="WP_181043678.1">
    <property type="nucleotide sequence ID" value="NZ_CP154825.1"/>
</dbReference>
<dbReference type="SUPFAM" id="SSF55469">
    <property type="entry name" value="FMN-dependent nitroreductase-like"/>
    <property type="match status" value="2"/>
</dbReference>
<reference evidence="1 2" key="1">
    <citation type="submission" date="2018-02" db="EMBL/GenBank/DDBJ databases">
        <title>Genomic Encyclopedia of Archaeal and Bacterial Type Strains, Phase II (KMG-II): from individual species to whole genera.</title>
        <authorList>
            <person name="Goeker M."/>
        </authorList>
    </citation>
    <scope>NUCLEOTIDE SEQUENCE [LARGE SCALE GENOMIC DNA]</scope>
    <source>
        <strain evidence="1 2">YU 961-1</strain>
    </source>
</reference>
<dbReference type="NCBIfam" id="NF047509">
    <property type="entry name" value="Rv3131_FMN_oxido"/>
    <property type="match status" value="1"/>
</dbReference>
<keyword evidence="2" id="KW-1185">Reference proteome</keyword>
<gene>
    <name evidence="1" type="ORF">CLV40_113179</name>
</gene>
<accession>A0A2S6GKG7</accession>
<dbReference type="InterPro" id="IPR000415">
    <property type="entry name" value="Nitroreductase-like"/>
</dbReference>
<evidence type="ECO:0000313" key="1">
    <source>
        <dbReference type="EMBL" id="PPK65695.1"/>
    </source>
</evidence>
<sequence>MSPAEQWTQSEVAVLAAATSRAPSVHNTQPWRLELRDRAGSVLERVDIALPRHDPLGRDRMLSCGAALTNLRLAVRSLGWTSRWSAFPDPTRRDVVGTVTAAGRAAPDEADHARFRAIRSRRAHPAPFAPEPVDTALPGELARGCDVPDVTVRVVPTEAVGDLAQLLLRSAQVLRDDRAYQRELAAWTAPGTSAGPGARPMTRAPDNRLPDEEILIQRLAAESHLVVATPTDTRLDHLRAGMALAHAWLGATAHALTGSAITQPLHVLESRSRLAEILGLPGYAQALLRLGHPIERTTPSARRPFNSLIMLREPEGTWQG</sequence>
<evidence type="ECO:0008006" key="3">
    <source>
        <dbReference type="Google" id="ProtNLM"/>
    </source>
</evidence>
<comment type="caution">
    <text evidence="1">The sequence shown here is derived from an EMBL/GenBank/DDBJ whole genome shotgun (WGS) entry which is preliminary data.</text>
</comment>
<dbReference type="GO" id="GO:0016491">
    <property type="term" value="F:oxidoreductase activity"/>
    <property type="evidence" value="ECO:0007669"/>
    <property type="project" value="InterPro"/>
</dbReference>
<name>A0A2S6GKG7_9PSEU</name>
<dbReference type="PANTHER" id="PTHR23026">
    <property type="entry name" value="NADPH NITROREDUCTASE"/>
    <property type="match status" value="1"/>
</dbReference>
<dbReference type="AlphaFoldDB" id="A0A2S6GKG7"/>
<dbReference type="Gene3D" id="3.40.109.10">
    <property type="entry name" value="NADH Oxidase"/>
    <property type="match status" value="1"/>
</dbReference>
<organism evidence="1 2">
    <name type="scientific">Actinokineospora auranticolor</name>
    <dbReference type="NCBI Taxonomy" id="155976"/>
    <lineage>
        <taxon>Bacteria</taxon>
        <taxon>Bacillati</taxon>
        <taxon>Actinomycetota</taxon>
        <taxon>Actinomycetes</taxon>
        <taxon>Pseudonocardiales</taxon>
        <taxon>Pseudonocardiaceae</taxon>
        <taxon>Actinokineospora</taxon>
    </lineage>
</organism>
<dbReference type="EMBL" id="PTIX01000013">
    <property type="protein sequence ID" value="PPK65695.1"/>
    <property type="molecule type" value="Genomic_DNA"/>
</dbReference>
<protein>
    <recommendedName>
        <fullName evidence="3">Nitroreductase family protein</fullName>
    </recommendedName>
</protein>
<dbReference type="InterPro" id="IPR050627">
    <property type="entry name" value="Nitroreductase/BluB"/>
</dbReference>
<dbReference type="Proteomes" id="UP000239203">
    <property type="component" value="Unassembled WGS sequence"/>
</dbReference>
<proteinExistence type="predicted"/>
<dbReference type="PANTHER" id="PTHR23026:SF123">
    <property type="entry name" value="NAD(P)H NITROREDUCTASE RV3131-RELATED"/>
    <property type="match status" value="1"/>
</dbReference>